<evidence type="ECO:0000256" key="2">
    <source>
        <dbReference type="SAM" id="Phobius"/>
    </source>
</evidence>
<organism evidence="3 4">
    <name type="scientific">Intestinibaculum porci</name>
    <dbReference type="NCBI Taxonomy" id="2487118"/>
    <lineage>
        <taxon>Bacteria</taxon>
        <taxon>Bacillati</taxon>
        <taxon>Bacillota</taxon>
        <taxon>Erysipelotrichia</taxon>
        <taxon>Erysipelotrichales</taxon>
        <taxon>Erysipelotrichaceae</taxon>
        <taxon>Intestinibaculum</taxon>
    </lineage>
</organism>
<feature type="transmembrane region" description="Helical" evidence="2">
    <location>
        <begin position="13"/>
        <end position="35"/>
    </location>
</feature>
<dbReference type="Proteomes" id="UP000268059">
    <property type="component" value="Chromosome"/>
</dbReference>
<accession>A0A3G9JHF1</accession>
<proteinExistence type="predicted"/>
<reference evidence="3 4" key="1">
    <citation type="submission" date="2018-11" db="EMBL/GenBank/DDBJ databases">
        <title>Novel Erysipelotrichaceae bacterium isolated from small intestine of a swine.</title>
        <authorList>
            <person name="Kim J.S."/>
            <person name="Choe H."/>
            <person name="Lee Y.R."/>
            <person name="Kim K.M."/>
            <person name="Park D.S."/>
        </authorList>
    </citation>
    <scope>NUCLEOTIDE SEQUENCE [LARGE SCALE GENOMIC DNA]</scope>
    <source>
        <strain evidence="3 4">SG0102</strain>
    </source>
</reference>
<keyword evidence="4" id="KW-1185">Reference proteome</keyword>
<dbReference type="RefSeq" id="WP_125118314.1">
    <property type="nucleotide sequence ID" value="NZ_AP019309.1"/>
</dbReference>
<dbReference type="AlphaFoldDB" id="A0A3G9JHF1"/>
<protein>
    <submittedName>
        <fullName evidence="3">Uncharacterized protein</fullName>
    </submittedName>
</protein>
<evidence type="ECO:0000313" key="3">
    <source>
        <dbReference type="EMBL" id="BBH25361.1"/>
    </source>
</evidence>
<keyword evidence="2" id="KW-1133">Transmembrane helix</keyword>
<name>A0A3G9JHF1_9FIRM</name>
<dbReference type="InParanoid" id="A0A3G9JHF1"/>
<keyword evidence="2" id="KW-0472">Membrane</keyword>
<sequence length="108" mass="12977">MAKRRKLTYKAKILLYLAGALVLLIFAIGLIQSSYMVYFDSSYRKTYVITTKLKLLGWMPAVMGLCLLPTMFDFLRRARRVYRNEQKRRRRLARERRRRRLKQRSGIS</sequence>
<evidence type="ECO:0000256" key="1">
    <source>
        <dbReference type="SAM" id="MobiDB-lite"/>
    </source>
</evidence>
<evidence type="ECO:0000313" key="4">
    <source>
        <dbReference type="Proteomes" id="UP000268059"/>
    </source>
</evidence>
<dbReference type="KEGG" id="ebm:SG0102_02950"/>
<feature type="region of interest" description="Disordered" evidence="1">
    <location>
        <begin position="86"/>
        <end position="108"/>
    </location>
</feature>
<dbReference type="EMBL" id="AP019309">
    <property type="protein sequence ID" value="BBH25361.1"/>
    <property type="molecule type" value="Genomic_DNA"/>
</dbReference>
<feature type="transmembrane region" description="Helical" evidence="2">
    <location>
        <begin position="55"/>
        <end position="75"/>
    </location>
</feature>
<keyword evidence="2" id="KW-0812">Transmembrane</keyword>
<gene>
    <name evidence="3" type="ORF">SG0102_02950</name>
</gene>